<dbReference type="OrthoDB" id="674604at2759"/>
<dbReference type="AlphaFoldDB" id="A0A5N7CFF6"/>
<gene>
    <name evidence="1" type="ORF">BDV23DRAFT_181443</name>
</gene>
<name>A0A5N7CFF6_PETAA</name>
<evidence type="ECO:0008006" key="2">
    <source>
        <dbReference type="Google" id="ProtNLM"/>
    </source>
</evidence>
<sequence length="251" mass="28177">MATRNVWVGAGLESNRPNQDPLRPVVASATEKHARLESLTYVVNPSAYSLIATVLTCVEVRLCCVHPNGRCIIGGERHRYYPADGKPREALWRIREVNDARDEILMLQRAIIGLQGTLQDLLQFLQSNNGKSLSTSLRLVSSITDCHSDLQALEASLDPGKGKRFMRKVGLRALEWPLKRIEVEGVAKNLQRYKSSFLLLLQVDQTSLMVGVVQNTDRINRHTDLWKLESVIEAAFESFSDRDEVVVSVVI</sequence>
<reference evidence="1" key="1">
    <citation type="submission" date="2019-04" db="EMBL/GenBank/DDBJ databases">
        <title>Friends and foes A comparative genomics studyof 23 Aspergillus species from section Flavi.</title>
        <authorList>
            <consortium name="DOE Joint Genome Institute"/>
            <person name="Kjaerbolling I."/>
            <person name="Vesth T."/>
            <person name="Frisvad J.C."/>
            <person name="Nybo J.L."/>
            <person name="Theobald S."/>
            <person name="Kildgaard S."/>
            <person name="Isbrandt T."/>
            <person name="Kuo A."/>
            <person name="Sato A."/>
            <person name="Lyhne E.K."/>
            <person name="Kogle M.E."/>
            <person name="Wiebenga A."/>
            <person name="Kun R.S."/>
            <person name="Lubbers R.J."/>
            <person name="Makela M.R."/>
            <person name="Barry K."/>
            <person name="Chovatia M."/>
            <person name="Clum A."/>
            <person name="Daum C."/>
            <person name="Haridas S."/>
            <person name="He G."/>
            <person name="LaButti K."/>
            <person name="Lipzen A."/>
            <person name="Mondo S."/>
            <person name="Riley R."/>
            <person name="Salamov A."/>
            <person name="Simmons B.A."/>
            <person name="Magnuson J.K."/>
            <person name="Henrissat B."/>
            <person name="Mortensen U.H."/>
            <person name="Larsen T.O."/>
            <person name="Devries R.P."/>
            <person name="Grigoriev I.V."/>
            <person name="Machida M."/>
            <person name="Baker S.E."/>
            <person name="Andersen M.R."/>
        </authorList>
    </citation>
    <scope>NUCLEOTIDE SEQUENCE [LARGE SCALE GENOMIC DNA]</scope>
    <source>
        <strain evidence="1">IBT 14317</strain>
    </source>
</reference>
<dbReference type="Proteomes" id="UP000326877">
    <property type="component" value="Unassembled WGS sequence"/>
</dbReference>
<protein>
    <recommendedName>
        <fullName evidence="2">Fungal N-terminal domain-containing protein</fullName>
    </recommendedName>
</protein>
<dbReference type="EMBL" id="ML735236">
    <property type="protein sequence ID" value="KAE8392508.1"/>
    <property type="molecule type" value="Genomic_DNA"/>
</dbReference>
<evidence type="ECO:0000313" key="1">
    <source>
        <dbReference type="EMBL" id="KAE8392508.1"/>
    </source>
</evidence>
<accession>A0A5N7CFF6</accession>
<organism evidence="1">
    <name type="scientific">Petromyces alliaceus</name>
    <name type="common">Aspergillus alliaceus</name>
    <dbReference type="NCBI Taxonomy" id="209559"/>
    <lineage>
        <taxon>Eukaryota</taxon>
        <taxon>Fungi</taxon>
        <taxon>Dikarya</taxon>
        <taxon>Ascomycota</taxon>
        <taxon>Pezizomycotina</taxon>
        <taxon>Eurotiomycetes</taxon>
        <taxon>Eurotiomycetidae</taxon>
        <taxon>Eurotiales</taxon>
        <taxon>Aspergillaceae</taxon>
        <taxon>Aspergillus</taxon>
        <taxon>Aspergillus subgen. Circumdati</taxon>
    </lineage>
</organism>
<proteinExistence type="predicted"/>